<organism evidence="1 2">
    <name type="scientific">Acaryochloris thomasi RCC1774</name>
    <dbReference type="NCBI Taxonomy" id="1764569"/>
    <lineage>
        <taxon>Bacteria</taxon>
        <taxon>Bacillati</taxon>
        <taxon>Cyanobacteriota</taxon>
        <taxon>Cyanophyceae</taxon>
        <taxon>Acaryochloridales</taxon>
        <taxon>Acaryochloridaceae</taxon>
        <taxon>Acaryochloris</taxon>
        <taxon>Acaryochloris thomasi</taxon>
    </lineage>
</organism>
<dbReference type="AlphaFoldDB" id="A0A2W1JLU6"/>
<gene>
    <name evidence="1" type="ORF">C1752_04562</name>
</gene>
<keyword evidence="2" id="KW-1185">Reference proteome</keyword>
<protein>
    <submittedName>
        <fullName evidence="1">Uncharacterized protein</fullName>
    </submittedName>
</protein>
<comment type="caution">
    <text evidence="1">The sequence shown here is derived from an EMBL/GenBank/DDBJ whole genome shotgun (WGS) entry which is preliminary data.</text>
</comment>
<dbReference type="RefSeq" id="WP_158535145.1">
    <property type="nucleotide sequence ID" value="NZ_CAWNWM010000014.1"/>
</dbReference>
<reference evidence="1 2" key="1">
    <citation type="journal article" date="2018" name="Sci. Rep.">
        <title>A novel species of the marine cyanobacterium Acaryochloris with a unique pigment content and lifestyle.</title>
        <authorList>
            <person name="Partensky F."/>
            <person name="Six C."/>
            <person name="Ratin M."/>
            <person name="Garczarek L."/>
            <person name="Vaulot D."/>
            <person name="Probert I."/>
            <person name="Calteau A."/>
            <person name="Gourvil P."/>
            <person name="Marie D."/>
            <person name="Grebert T."/>
            <person name="Bouchier C."/>
            <person name="Le Panse S."/>
            <person name="Gachenot M."/>
            <person name="Rodriguez F."/>
            <person name="Garrido J.L."/>
        </authorList>
    </citation>
    <scope>NUCLEOTIDE SEQUENCE [LARGE SCALE GENOMIC DNA]</scope>
    <source>
        <strain evidence="1 2">RCC1774</strain>
    </source>
</reference>
<proteinExistence type="predicted"/>
<dbReference type="Proteomes" id="UP000248857">
    <property type="component" value="Unassembled WGS sequence"/>
</dbReference>
<dbReference type="EMBL" id="PQWO01000014">
    <property type="protein sequence ID" value="PZD71852.1"/>
    <property type="molecule type" value="Genomic_DNA"/>
</dbReference>
<evidence type="ECO:0000313" key="1">
    <source>
        <dbReference type="EMBL" id="PZD71852.1"/>
    </source>
</evidence>
<accession>A0A2W1JLU6</accession>
<name>A0A2W1JLU6_9CYAN</name>
<evidence type="ECO:0000313" key="2">
    <source>
        <dbReference type="Proteomes" id="UP000248857"/>
    </source>
</evidence>
<dbReference type="OrthoDB" id="516161at2"/>
<sequence length="54" mass="6373">MKESIKHERLAQLAERCLNEAVLAEQLCDRIYEQLYSDLRIQRERIGNPSTGRQ</sequence>